<evidence type="ECO:0000313" key="2">
    <source>
        <dbReference type="EMBL" id="EJT99073.1"/>
    </source>
</evidence>
<feature type="compositionally biased region" description="Basic and acidic residues" evidence="1">
    <location>
        <begin position="197"/>
        <end position="213"/>
    </location>
</feature>
<dbReference type="HOGENOM" id="CLU_794581_0_0_1"/>
<reference evidence="2 3" key="1">
    <citation type="journal article" date="2012" name="Science">
        <title>The Paleozoic origin of enzymatic lignin decomposition reconstructed from 31 fungal genomes.</title>
        <authorList>
            <person name="Floudas D."/>
            <person name="Binder M."/>
            <person name="Riley R."/>
            <person name="Barry K."/>
            <person name="Blanchette R.A."/>
            <person name="Henrissat B."/>
            <person name="Martinez A.T."/>
            <person name="Otillar R."/>
            <person name="Spatafora J.W."/>
            <person name="Yadav J.S."/>
            <person name="Aerts A."/>
            <person name="Benoit I."/>
            <person name="Boyd A."/>
            <person name="Carlson A."/>
            <person name="Copeland A."/>
            <person name="Coutinho P.M."/>
            <person name="de Vries R.P."/>
            <person name="Ferreira P."/>
            <person name="Findley K."/>
            <person name="Foster B."/>
            <person name="Gaskell J."/>
            <person name="Glotzer D."/>
            <person name="Gorecki P."/>
            <person name="Heitman J."/>
            <person name="Hesse C."/>
            <person name="Hori C."/>
            <person name="Igarashi K."/>
            <person name="Jurgens J.A."/>
            <person name="Kallen N."/>
            <person name="Kersten P."/>
            <person name="Kohler A."/>
            <person name="Kuees U."/>
            <person name="Kumar T.K.A."/>
            <person name="Kuo A."/>
            <person name="LaButti K."/>
            <person name="Larrondo L.F."/>
            <person name="Lindquist E."/>
            <person name="Ling A."/>
            <person name="Lombard V."/>
            <person name="Lucas S."/>
            <person name="Lundell T."/>
            <person name="Martin R."/>
            <person name="McLaughlin D.J."/>
            <person name="Morgenstern I."/>
            <person name="Morin E."/>
            <person name="Murat C."/>
            <person name="Nagy L.G."/>
            <person name="Nolan M."/>
            <person name="Ohm R.A."/>
            <person name="Patyshakuliyeva A."/>
            <person name="Rokas A."/>
            <person name="Ruiz-Duenas F.J."/>
            <person name="Sabat G."/>
            <person name="Salamov A."/>
            <person name="Samejima M."/>
            <person name="Schmutz J."/>
            <person name="Slot J.C."/>
            <person name="St John F."/>
            <person name="Stenlid J."/>
            <person name="Sun H."/>
            <person name="Sun S."/>
            <person name="Syed K."/>
            <person name="Tsang A."/>
            <person name="Wiebenga A."/>
            <person name="Young D."/>
            <person name="Pisabarro A."/>
            <person name="Eastwood D.C."/>
            <person name="Martin F."/>
            <person name="Cullen D."/>
            <person name="Grigoriev I.V."/>
            <person name="Hibbett D.S."/>
        </authorList>
    </citation>
    <scope>NUCLEOTIDE SEQUENCE [LARGE SCALE GENOMIC DNA]</scope>
    <source>
        <strain evidence="2 3">DJM-731 SS1</strain>
    </source>
</reference>
<dbReference type="STRING" id="1858805.M5FSY1"/>
<evidence type="ECO:0000313" key="3">
    <source>
        <dbReference type="Proteomes" id="UP000030653"/>
    </source>
</evidence>
<dbReference type="GeneID" id="63686363"/>
<feature type="region of interest" description="Disordered" evidence="1">
    <location>
        <begin position="197"/>
        <end position="226"/>
    </location>
</feature>
<name>M5FSY1_DACPD</name>
<organism evidence="2 3">
    <name type="scientific">Dacryopinax primogenitus (strain DJM 731)</name>
    <name type="common">Brown rot fungus</name>
    <dbReference type="NCBI Taxonomy" id="1858805"/>
    <lineage>
        <taxon>Eukaryota</taxon>
        <taxon>Fungi</taxon>
        <taxon>Dikarya</taxon>
        <taxon>Basidiomycota</taxon>
        <taxon>Agaricomycotina</taxon>
        <taxon>Dacrymycetes</taxon>
        <taxon>Dacrymycetales</taxon>
        <taxon>Dacrymycetaceae</taxon>
        <taxon>Dacryopinax</taxon>
    </lineage>
</organism>
<dbReference type="RefSeq" id="XP_040625971.1">
    <property type="nucleotide sequence ID" value="XM_040771301.1"/>
</dbReference>
<dbReference type="AlphaFoldDB" id="M5FSY1"/>
<sequence length="349" mass="38165">MPYASAEHCSWSHRKAIAAANKIKHDQAKALLQDAEDALGKALLDISAQTGVSIGCLMANIIMQSHSGGSILQTQQGLWLLRRQRIALVQQESVILAQEKLAELKGDTAACAAAEAHLAPTQERRQLGLQINWKGRQQDTCKTADLFHQQGWLLLTLQNPSEVSNMADLQKIQGALDSGQCFFWTMLPEELQCRNAEREKEAEEKHHTAEVRKALTKPRAPASRKQPFPELDAEQHAAKSIIGPVVQCPAGSNSSMPSSQIQQTPSFLNAAMFPVPLPNPTSAAAQPCPAFPPPTKRMWTMPNAAMTAAQVLSVPKTSVNHLPFHDIMNTQQGINVAVLHNGLFFFAQQ</sequence>
<gene>
    <name evidence="2" type="ORF">DACRYDRAFT_17725</name>
</gene>
<evidence type="ECO:0000256" key="1">
    <source>
        <dbReference type="SAM" id="MobiDB-lite"/>
    </source>
</evidence>
<dbReference type="EMBL" id="JH795871">
    <property type="protein sequence ID" value="EJT99073.1"/>
    <property type="molecule type" value="Genomic_DNA"/>
</dbReference>
<proteinExistence type="predicted"/>
<protein>
    <submittedName>
        <fullName evidence="2">Uncharacterized protein</fullName>
    </submittedName>
</protein>
<accession>M5FSY1</accession>
<dbReference type="Proteomes" id="UP000030653">
    <property type="component" value="Unassembled WGS sequence"/>
</dbReference>
<keyword evidence="3" id="KW-1185">Reference proteome</keyword>